<evidence type="ECO:0000259" key="15">
    <source>
        <dbReference type="PROSITE" id="PS51188"/>
    </source>
</evidence>
<feature type="binding site" evidence="12">
    <location>
        <position position="164"/>
    </location>
    <ligand>
        <name>Zn(2+)</name>
        <dbReference type="ChEBI" id="CHEBI:29105"/>
        <label>1</label>
    </ligand>
</feature>
<keyword evidence="6 12" id="KW-0862">Zinc</keyword>
<feature type="binding site" evidence="12">
    <location>
        <position position="178"/>
    </location>
    <ligand>
        <name>Zn(2+)</name>
        <dbReference type="ChEBI" id="CHEBI:29105"/>
        <label>2</label>
    </ligand>
</feature>
<dbReference type="CDD" id="cd06257">
    <property type="entry name" value="DnaJ"/>
    <property type="match status" value="1"/>
</dbReference>
<dbReference type="CDD" id="cd10719">
    <property type="entry name" value="DnaJ_zf"/>
    <property type="match status" value="1"/>
</dbReference>
<dbReference type="GO" id="GO:0031072">
    <property type="term" value="F:heat shock protein binding"/>
    <property type="evidence" value="ECO:0007669"/>
    <property type="project" value="InterPro"/>
</dbReference>
<dbReference type="FunFam" id="1.10.287.110:FF:000034">
    <property type="entry name" value="Chaperone protein DnaJ"/>
    <property type="match status" value="1"/>
</dbReference>
<evidence type="ECO:0000256" key="4">
    <source>
        <dbReference type="ARBA" id="ARBA00022737"/>
    </source>
</evidence>
<comment type="subunit">
    <text evidence="12">Homodimer.</text>
</comment>
<dbReference type="PANTHER" id="PTHR43096:SF48">
    <property type="entry name" value="CHAPERONE PROTEIN DNAJ"/>
    <property type="match status" value="1"/>
</dbReference>
<comment type="cofactor">
    <cofactor evidence="12">
        <name>Zn(2+)</name>
        <dbReference type="ChEBI" id="CHEBI:29105"/>
    </cofactor>
    <text evidence="12">Binds 2 Zn(2+) ions per monomer.</text>
</comment>
<dbReference type="Gene3D" id="2.60.260.20">
    <property type="entry name" value="Urease metallochaperone UreE, N-terminal domain"/>
    <property type="match status" value="2"/>
</dbReference>
<comment type="caution">
    <text evidence="16">The sequence shown here is derived from an EMBL/GenBank/DDBJ whole genome shotgun (WGS) entry which is preliminary data.</text>
</comment>
<feature type="domain" description="CR-type" evidence="15">
    <location>
        <begin position="148"/>
        <end position="230"/>
    </location>
</feature>
<dbReference type="FunFam" id="2.10.230.10:FF:000002">
    <property type="entry name" value="Molecular chaperone DnaJ"/>
    <property type="match status" value="1"/>
</dbReference>
<evidence type="ECO:0000259" key="14">
    <source>
        <dbReference type="PROSITE" id="PS50076"/>
    </source>
</evidence>
<organism evidence="16 17">
    <name type="scientific">Mucilaginibacter galii</name>
    <dbReference type="NCBI Taxonomy" id="2005073"/>
    <lineage>
        <taxon>Bacteria</taxon>
        <taxon>Pseudomonadati</taxon>
        <taxon>Bacteroidota</taxon>
        <taxon>Sphingobacteriia</taxon>
        <taxon>Sphingobacteriales</taxon>
        <taxon>Sphingobacteriaceae</taxon>
        <taxon>Mucilaginibacter</taxon>
    </lineage>
</organism>
<dbReference type="SUPFAM" id="SSF46565">
    <property type="entry name" value="Chaperone J-domain"/>
    <property type="match status" value="1"/>
</dbReference>
<feature type="repeat" description="CXXCXGXG motif" evidence="12">
    <location>
        <begin position="204"/>
        <end position="211"/>
    </location>
</feature>
<reference evidence="16" key="2">
    <citation type="submission" date="2020-09" db="EMBL/GenBank/DDBJ databases">
        <authorList>
            <person name="Sun Q."/>
            <person name="Sedlacek I."/>
        </authorList>
    </citation>
    <scope>NUCLEOTIDE SEQUENCE</scope>
    <source>
        <strain evidence="16">CCM 8711</strain>
    </source>
</reference>
<proteinExistence type="inferred from homology"/>
<reference evidence="16" key="1">
    <citation type="journal article" date="2014" name="Int. J. Syst. Evol. Microbiol.">
        <title>Complete genome sequence of Corynebacterium casei LMG S-19264T (=DSM 44701T), isolated from a smear-ripened cheese.</title>
        <authorList>
            <consortium name="US DOE Joint Genome Institute (JGI-PGF)"/>
            <person name="Walter F."/>
            <person name="Albersmeier A."/>
            <person name="Kalinowski J."/>
            <person name="Ruckert C."/>
        </authorList>
    </citation>
    <scope>NUCLEOTIDE SEQUENCE</scope>
    <source>
        <strain evidence="16">CCM 8711</strain>
    </source>
</reference>
<keyword evidence="3 12" id="KW-0479">Metal-binding</keyword>
<sequence>MAKRDYYDILGVARGASEDEIKKAYRKMAIKYHPDKNPGDAAAEESFKEAAEAYEVLSKADKRQRYDQFGHAANASSPNGGGGYGGQGMNMDDIFSQFGDIFGGGGGSPFEGFFGGGGGGRQQGGRRVARGSNLRIKVRLTLEEIANGVEKKIKVNKQVLCNTCDGTGAKDKSSFSTCKTCGGSGAVRRVTNTILGQMQTTSTCPTCNGEGSTITAKCNVCHGDGIVRGEETISINIPAGVSEGMQLSMGGKGNAAPRGGVPGDLIILIEEIPHETLKRDGNNVIYDMHINFVDAALGTSVEVPTIDGKAKIKIEPGTQGGKILRLKGKGVPEVNSYHRGDQLVHINIWTPKALSREERDMLEKLQNSPNFKPSPGKNEKSFFERMKEYFE</sequence>
<gene>
    <name evidence="12 16" type="primary">dnaJ</name>
    <name evidence="16" type="ORF">GCM10011425_17960</name>
</gene>
<evidence type="ECO:0000256" key="12">
    <source>
        <dbReference type="HAMAP-Rule" id="MF_01152"/>
    </source>
</evidence>
<dbReference type="AlphaFoldDB" id="A0A917N1L6"/>
<evidence type="ECO:0000256" key="11">
    <source>
        <dbReference type="ARBA" id="ARBA00067609"/>
    </source>
</evidence>
<feature type="binding site" evidence="12">
    <location>
        <position position="181"/>
    </location>
    <ligand>
        <name>Zn(2+)</name>
        <dbReference type="ChEBI" id="CHEBI:29105"/>
        <label>2</label>
    </ligand>
</feature>
<evidence type="ECO:0000256" key="5">
    <source>
        <dbReference type="ARBA" id="ARBA00022771"/>
    </source>
</evidence>
<feature type="repeat" description="CXXCXGXG motif" evidence="12">
    <location>
        <begin position="161"/>
        <end position="168"/>
    </location>
</feature>
<dbReference type="InterPro" id="IPR012724">
    <property type="entry name" value="DnaJ"/>
</dbReference>
<dbReference type="SUPFAM" id="SSF49493">
    <property type="entry name" value="HSP40/DnaJ peptide-binding domain"/>
    <property type="match status" value="2"/>
</dbReference>
<keyword evidence="7 12" id="KW-0346">Stress response</keyword>
<dbReference type="NCBIfam" id="NF008035">
    <property type="entry name" value="PRK10767.1"/>
    <property type="match status" value="1"/>
</dbReference>
<dbReference type="EMBL" id="BMDO01000004">
    <property type="protein sequence ID" value="GGI50584.1"/>
    <property type="molecule type" value="Genomic_DNA"/>
</dbReference>
<feature type="binding site" evidence="12">
    <location>
        <position position="204"/>
    </location>
    <ligand>
        <name>Zn(2+)</name>
        <dbReference type="ChEBI" id="CHEBI:29105"/>
        <label>2</label>
    </ligand>
</feature>
<dbReference type="InterPro" id="IPR008971">
    <property type="entry name" value="HSP40/DnaJ_pept-bd"/>
</dbReference>
<dbReference type="Pfam" id="PF00226">
    <property type="entry name" value="DnaJ"/>
    <property type="match status" value="1"/>
</dbReference>
<dbReference type="GO" id="GO:0051082">
    <property type="term" value="F:unfolded protein binding"/>
    <property type="evidence" value="ECO:0007669"/>
    <property type="project" value="UniProtKB-UniRule"/>
</dbReference>
<dbReference type="PROSITE" id="PS51188">
    <property type="entry name" value="ZF_CR"/>
    <property type="match status" value="1"/>
</dbReference>
<evidence type="ECO:0000256" key="1">
    <source>
        <dbReference type="ARBA" id="ARBA00022490"/>
    </source>
</evidence>
<dbReference type="InterPro" id="IPR001305">
    <property type="entry name" value="HSP_DnaJ_Cys-rich_dom"/>
</dbReference>
<evidence type="ECO:0000256" key="2">
    <source>
        <dbReference type="ARBA" id="ARBA00022705"/>
    </source>
</evidence>
<dbReference type="GO" id="GO:0005737">
    <property type="term" value="C:cytoplasm"/>
    <property type="evidence" value="ECO:0007669"/>
    <property type="project" value="UniProtKB-SubCell"/>
</dbReference>
<feature type="zinc finger region" description="CR-type" evidence="13">
    <location>
        <begin position="148"/>
        <end position="230"/>
    </location>
</feature>
<feature type="domain" description="J" evidence="14">
    <location>
        <begin position="5"/>
        <end position="70"/>
    </location>
</feature>
<evidence type="ECO:0000256" key="10">
    <source>
        <dbReference type="ARBA" id="ARBA00061004"/>
    </source>
</evidence>
<dbReference type="GO" id="GO:0005524">
    <property type="term" value="F:ATP binding"/>
    <property type="evidence" value="ECO:0007669"/>
    <property type="project" value="InterPro"/>
</dbReference>
<dbReference type="PRINTS" id="PR00625">
    <property type="entry name" value="JDOMAIN"/>
</dbReference>
<name>A0A917N1L6_9SPHI</name>
<dbReference type="GO" id="GO:0009408">
    <property type="term" value="P:response to heat"/>
    <property type="evidence" value="ECO:0007669"/>
    <property type="project" value="InterPro"/>
</dbReference>
<feature type="repeat" description="CXXCXGXG motif" evidence="12">
    <location>
        <begin position="218"/>
        <end position="225"/>
    </location>
</feature>
<protein>
    <recommendedName>
        <fullName evidence="11 12">Chaperone protein DnaJ</fullName>
    </recommendedName>
</protein>
<keyword evidence="5 12" id="KW-0863">Zinc-finger</keyword>
<dbReference type="InterPro" id="IPR001623">
    <property type="entry name" value="DnaJ_domain"/>
</dbReference>
<comment type="function">
    <text evidence="9 12">Participates actively in the response to hyperosmotic and heat shock by preventing the aggregation of stress-denatured proteins and by disaggregating proteins, also in an autonomous, DnaK-independent fashion. Unfolded proteins bind initially to DnaJ; upon interaction with the DnaJ-bound protein, DnaK hydrolyzes its bound ATP, resulting in the formation of a stable complex. GrpE releases ADP from DnaK; ATP binding to DnaK triggers the release of the substrate protein, thus completing the reaction cycle. Several rounds of ATP-dependent interactions between DnaJ, DnaK and GrpE are required for fully efficient folding. Also involved, together with DnaK and GrpE, in the DNA replication of plasmids through activation of initiation proteins.</text>
</comment>
<dbReference type="Gene3D" id="1.10.287.110">
    <property type="entry name" value="DnaJ domain"/>
    <property type="match status" value="1"/>
</dbReference>
<keyword evidence="2 12" id="KW-0235">DNA replication</keyword>
<dbReference type="PROSITE" id="PS50076">
    <property type="entry name" value="DNAJ_2"/>
    <property type="match status" value="1"/>
</dbReference>
<dbReference type="NCBIfam" id="TIGR02349">
    <property type="entry name" value="DnaJ_bact"/>
    <property type="match status" value="1"/>
</dbReference>
<evidence type="ECO:0000256" key="8">
    <source>
        <dbReference type="ARBA" id="ARBA00023186"/>
    </source>
</evidence>
<dbReference type="RefSeq" id="WP_188415883.1">
    <property type="nucleotide sequence ID" value="NZ_BMDO01000004.1"/>
</dbReference>
<evidence type="ECO:0000256" key="3">
    <source>
        <dbReference type="ARBA" id="ARBA00022723"/>
    </source>
</evidence>
<comment type="similarity">
    <text evidence="10 12">Belongs to the DnaJ family.</text>
</comment>
<dbReference type="PANTHER" id="PTHR43096">
    <property type="entry name" value="DNAJ HOMOLOG 1, MITOCHONDRIAL-RELATED"/>
    <property type="match status" value="1"/>
</dbReference>
<evidence type="ECO:0000313" key="17">
    <source>
        <dbReference type="Proteomes" id="UP000662074"/>
    </source>
</evidence>
<dbReference type="GO" id="GO:0006260">
    <property type="term" value="P:DNA replication"/>
    <property type="evidence" value="ECO:0007669"/>
    <property type="project" value="UniProtKB-KW"/>
</dbReference>
<dbReference type="Proteomes" id="UP000662074">
    <property type="component" value="Unassembled WGS sequence"/>
</dbReference>
<dbReference type="Gene3D" id="2.10.230.10">
    <property type="entry name" value="Heat shock protein DnaJ, cysteine-rich domain"/>
    <property type="match status" value="1"/>
</dbReference>
<feature type="binding site" evidence="12">
    <location>
        <position position="218"/>
    </location>
    <ligand>
        <name>Zn(2+)</name>
        <dbReference type="ChEBI" id="CHEBI:29105"/>
        <label>1</label>
    </ligand>
</feature>
<feature type="binding site" evidence="12">
    <location>
        <position position="161"/>
    </location>
    <ligand>
        <name>Zn(2+)</name>
        <dbReference type="ChEBI" id="CHEBI:29105"/>
        <label>1</label>
    </ligand>
</feature>
<dbReference type="GO" id="GO:0008270">
    <property type="term" value="F:zinc ion binding"/>
    <property type="evidence" value="ECO:0007669"/>
    <property type="project" value="UniProtKB-UniRule"/>
</dbReference>
<dbReference type="CDD" id="cd10747">
    <property type="entry name" value="DnaJ_C"/>
    <property type="match status" value="1"/>
</dbReference>
<dbReference type="Pfam" id="PF00684">
    <property type="entry name" value="DnaJ_CXXCXGXG"/>
    <property type="match status" value="1"/>
</dbReference>
<keyword evidence="8 12" id="KW-0143">Chaperone</keyword>
<keyword evidence="1 12" id="KW-0963">Cytoplasm</keyword>
<dbReference type="SMART" id="SM00271">
    <property type="entry name" value="DnaJ"/>
    <property type="match status" value="1"/>
</dbReference>
<keyword evidence="4 12" id="KW-0677">Repeat</keyword>
<dbReference type="HAMAP" id="MF_01152">
    <property type="entry name" value="DnaJ"/>
    <property type="match status" value="1"/>
</dbReference>
<evidence type="ECO:0000256" key="9">
    <source>
        <dbReference type="ARBA" id="ARBA00053423"/>
    </source>
</evidence>
<dbReference type="GO" id="GO:0042026">
    <property type="term" value="P:protein refolding"/>
    <property type="evidence" value="ECO:0007669"/>
    <property type="project" value="TreeGrafter"/>
</dbReference>
<dbReference type="InterPro" id="IPR002939">
    <property type="entry name" value="DnaJ_C"/>
</dbReference>
<evidence type="ECO:0000256" key="6">
    <source>
        <dbReference type="ARBA" id="ARBA00022833"/>
    </source>
</evidence>
<evidence type="ECO:0000313" key="16">
    <source>
        <dbReference type="EMBL" id="GGI50584.1"/>
    </source>
</evidence>
<dbReference type="Pfam" id="PF01556">
    <property type="entry name" value="DnaJ_C"/>
    <property type="match status" value="1"/>
</dbReference>
<feature type="binding site" evidence="12">
    <location>
        <position position="207"/>
    </location>
    <ligand>
        <name>Zn(2+)</name>
        <dbReference type="ChEBI" id="CHEBI:29105"/>
        <label>2</label>
    </ligand>
</feature>
<accession>A0A917N1L6</accession>
<keyword evidence="17" id="KW-1185">Reference proteome</keyword>
<dbReference type="InterPro" id="IPR036410">
    <property type="entry name" value="HSP_DnaJ_Cys-rich_dom_sf"/>
</dbReference>
<dbReference type="InterPro" id="IPR036869">
    <property type="entry name" value="J_dom_sf"/>
</dbReference>
<dbReference type="SUPFAM" id="SSF57938">
    <property type="entry name" value="DnaJ/Hsp40 cysteine-rich domain"/>
    <property type="match status" value="1"/>
</dbReference>
<evidence type="ECO:0000256" key="7">
    <source>
        <dbReference type="ARBA" id="ARBA00023016"/>
    </source>
</evidence>
<feature type="binding site" evidence="12">
    <location>
        <position position="221"/>
    </location>
    <ligand>
        <name>Zn(2+)</name>
        <dbReference type="ChEBI" id="CHEBI:29105"/>
        <label>1</label>
    </ligand>
</feature>
<feature type="repeat" description="CXXCXGXG motif" evidence="12">
    <location>
        <begin position="178"/>
        <end position="185"/>
    </location>
</feature>
<comment type="subcellular location">
    <subcellularLocation>
        <location evidence="12">Cytoplasm</location>
    </subcellularLocation>
</comment>
<dbReference type="FunFam" id="2.60.260.20:FF:000005">
    <property type="entry name" value="Chaperone protein dnaJ 1, mitochondrial"/>
    <property type="match status" value="1"/>
</dbReference>
<comment type="domain">
    <text evidence="12">The J domain is necessary and sufficient to stimulate DnaK ATPase activity. Zinc center 1 plays an important role in the autonomous, DnaK-independent chaperone activity of DnaJ. Zinc center 2 is essential for interaction with DnaK and for DnaJ activity.</text>
</comment>
<evidence type="ECO:0000256" key="13">
    <source>
        <dbReference type="PROSITE-ProRule" id="PRU00546"/>
    </source>
</evidence>